<dbReference type="Proteomes" id="UP000297714">
    <property type="component" value="Unassembled WGS sequence"/>
</dbReference>
<dbReference type="Gene3D" id="3.30.1380.10">
    <property type="match status" value="1"/>
</dbReference>
<dbReference type="AlphaFoldDB" id="A0A4Z0YAX7"/>
<dbReference type="OrthoDB" id="9792074at2"/>
<keyword evidence="1" id="KW-1133">Transmembrane helix</keyword>
<dbReference type="EC" id="3.4.16.4" evidence="3"/>
<keyword evidence="3" id="KW-0121">Carboxypeptidase</keyword>
<gene>
    <name evidence="3" type="primary">vanYB_1</name>
    <name evidence="3" type="ORF">CAGA_18410</name>
</gene>
<dbReference type="EMBL" id="SRMQ01000008">
    <property type="protein sequence ID" value="TGJ76120.1"/>
    <property type="molecule type" value="Genomic_DNA"/>
</dbReference>
<keyword evidence="3" id="KW-0378">Hydrolase</keyword>
<dbReference type="RefSeq" id="WP_135660059.1">
    <property type="nucleotide sequence ID" value="NZ_SRMQ01000008.1"/>
</dbReference>
<dbReference type="GO" id="GO:0006508">
    <property type="term" value="P:proteolysis"/>
    <property type="evidence" value="ECO:0007669"/>
    <property type="project" value="InterPro"/>
</dbReference>
<feature type="domain" description="D-alanyl-D-alanine carboxypeptidase-like core" evidence="2">
    <location>
        <begin position="108"/>
        <end position="243"/>
    </location>
</feature>
<keyword evidence="1" id="KW-0472">Membrane</keyword>
<dbReference type="GO" id="GO:0009002">
    <property type="term" value="F:serine-type D-Ala-D-Ala carboxypeptidase activity"/>
    <property type="evidence" value="ECO:0007669"/>
    <property type="project" value="UniProtKB-EC"/>
</dbReference>
<proteinExistence type="predicted"/>
<keyword evidence="1" id="KW-0812">Transmembrane</keyword>
<feature type="transmembrane region" description="Helical" evidence="1">
    <location>
        <begin position="26"/>
        <end position="48"/>
    </location>
</feature>
<name>A0A4Z0YAX7_9FIRM</name>
<dbReference type="SUPFAM" id="SSF55166">
    <property type="entry name" value="Hedgehog/DD-peptidase"/>
    <property type="match status" value="1"/>
</dbReference>
<reference evidence="3 4" key="1">
    <citation type="submission" date="2019-04" db="EMBL/GenBank/DDBJ databases">
        <authorList>
            <person name="Poehlein A."/>
            <person name="Bengelsdorf F.R."/>
            <person name="Duerre P."/>
            <person name="Daniel R."/>
        </authorList>
    </citation>
    <scope>NUCLEOTIDE SEQUENCE [LARGE SCALE GENOMIC DNA]</scope>
    <source>
        <strain evidence="3 4">BS-1</strain>
    </source>
</reference>
<dbReference type="InterPro" id="IPR052179">
    <property type="entry name" value="DD-CPase-like"/>
</dbReference>
<dbReference type="InterPro" id="IPR003709">
    <property type="entry name" value="VanY-like_core_dom"/>
</dbReference>
<protein>
    <submittedName>
        <fullName evidence="3">D-alanyl-D-alanine carboxypeptidase</fullName>
        <ecNumber evidence="3">3.4.16.4</ecNumber>
    </submittedName>
</protein>
<dbReference type="CDD" id="cd14852">
    <property type="entry name" value="LD-carboxypeptidase"/>
    <property type="match status" value="1"/>
</dbReference>
<dbReference type="InterPro" id="IPR009045">
    <property type="entry name" value="Zn_M74/Hedgehog-like"/>
</dbReference>
<evidence type="ECO:0000259" key="2">
    <source>
        <dbReference type="Pfam" id="PF02557"/>
    </source>
</evidence>
<sequence length="270" mass="30418">MRKRGEKIVKRRTGWYKANEVRRIKIMMSVIAVTLCVSVAAGAVLFWVEVKQPFSKPASASIAESSKSASSNRELPVYDNSYNLLVVNSSNGLKSDFRVQLEDFNGVKVDSKIVPALKKMIEDAKADGCALKLTKGYVATEEQERLYNAAVQDLMKKQGYSQVRAQNEMQNTIGRGGYNENQTGMAVEFTAEGLPENGDFTTTKEYKWLLKNSVQYGFILRYPENKASLTGMAFNPRHFRYVGTANAVKMREYSMCLEEYATYMSQQAPR</sequence>
<evidence type="ECO:0000313" key="3">
    <source>
        <dbReference type="EMBL" id="TGJ76120.1"/>
    </source>
</evidence>
<comment type="caution">
    <text evidence="3">The sequence shown here is derived from an EMBL/GenBank/DDBJ whole genome shotgun (WGS) entry which is preliminary data.</text>
</comment>
<keyword evidence="3" id="KW-0645">Protease</keyword>
<evidence type="ECO:0000256" key="1">
    <source>
        <dbReference type="SAM" id="Phobius"/>
    </source>
</evidence>
<dbReference type="Pfam" id="PF02557">
    <property type="entry name" value="VanY"/>
    <property type="match status" value="1"/>
</dbReference>
<dbReference type="InterPro" id="IPR058193">
    <property type="entry name" value="VanY/YodJ_core_dom"/>
</dbReference>
<accession>A0A4Z0YAX7</accession>
<evidence type="ECO:0000313" key="4">
    <source>
        <dbReference type="Proteomes" id="UP000297714"/>
    </source>
</evidence>
<dbReference type="PANTHER" id="PTHR34385:SF1">
    <property type="entry name" value="PEPTIDOGLYCAN L-ALANYL-D-GLUTAMATE ENDOPEPTIDASE CWLK"/>
    <property type="match status" value="1"/>
</dbReference>
<organism evidence="3 4">
    <name type="scientific">Caproiciproducens galactitolivorans</name>
    <dbReference type="NCBI Taxonomy" id="642589"/>
    <lineage>
        <taxon>Bacteria</taxon>
        <taxon>Bacillati</taxon>
        <taxon>Bacillota</taxon>
        <taxon>Clostridia</taxon>
        <taxon>Eubacteriales</taxon>
        <taxon>Acutalibacteraceae</taxon>
        <taxon>Caproiciproducens</taxon>
    </lineage>
</organism>
<dbReference type="PANTHER" id="PTHR34385">
    <property type="entry name" value="D-ALANYL-D-ALANINE CARBOXYPEPTIDASE"/>
    <property type="match status" value="1"/>
</dbReference>
<keyword evidence="4" id="KW-1185">Reference proteome</keyword>